<keyword evidence="3" id="KW-1185">Reference proteome</keyword>
<dbReference type="Proteomes" id="UP000789706">
    <property type="component" value="Unassembled WGS sequence"/>
</dbReference>
<sequence length="293" mass="34985">MRIDEIDENHLTLNKYNKYTTKMSSGNGSISRLNETREKRSLFRNFFFPMFISMLVSLFVYVMSSNHPNEFDKLFSSCSCIYYKRFANLMENSPAFTDNSIGIAKVLRDFCVKISDSNKYFEKIYNYEESLILHLEYQIEEIGNTKTTLDYYSINFYFHEKIRNLKETVEETKNVIVSIENLRDSVENSVMAEIKKIEEYIDDDKSNHREKGKKYLRKANEIERSLHKSAEFLMQINNMLIEYRGRLFSLNIQVPHERSRTVQHMKKILNTAKLFQKNLKRKYQELPLSVFYK</sequence>
<dbReference type="OrthoDB" id="2387621at2759"/>
<accession>A0A9N9B1H8</accession>
<dbReference type="EMBL" id="CAJVPK010000796">
    <property type="protein sequence ID" value="CAG8549830.1"/>
    <property type="molecule type" value="Genomic_DNA"/>
</dbReference>
<evidence type="ECO:0000313" key="3">
    <source>
        <dbReference type="Proteomes" id="UP000789706"/>
    </source>
</evidence>
<protein>
    <submittedName>
        <fullName evidence="2">9382_t:CDS:1</fullName>
    </submittedName>
</protein>
<keyword evidence="1" id="KW-0812">Transmembrane</keyword>
<comment type="caution">
    <text evidence="2">The sequence shown here is derived from an EMBL/GenBank/DDBJ whole genome shotgun (WGS) entry which is preliminary data.</text>
</comment>
<name>A0A9N9B1H8_9GLOM</name>
<keyword evidence="1" id="KW-0472">Membrane</keyword>
<gene>
    <name evidence="2" type="ORF">DEBURN_LOCUS7042</name>
</gene>
<feature type="transmembrane region" description="Helical" evidence="1">
    <location>
        <begin position="42"/>
        <end position="63"/>
    </location>
</feature>
<evidence type="ECO:0000313" key="2">
    <source>
        <dbReference type="EMBL" id="CAG8549830.1"/>
    </source>
</evidence>
<evidence type="ECO:0000256" key="1">
    <source>
        <dbReference type="SAM" id="Phobius"/>
    </source>
</evidence>
<organism evidence="2 3">
    <name type="scientific">Diversispora eburnea</name>
    <dbReference type="NCBI Taxonomy" id="1213867"/>
    <lineage>
        <taxon>Eukaryota</taxon>
        <taxon>Fungi</taxon>
        <taxon>Fungi incertae sedis</taxon>
        <taxon>Mucoromycota</taxon>
        <taxon>Glomeromycotina</taxon>
        <taxon>Glomeromycetes</taxon>
        <taxon>Diversisporales</taxon>
        <taxon>Diversisporaceae</taxon>
        <taxon>Diversispora</taxon>
    </lineage>
</organism>
<dbReference type="AlphaFoldDB" id="A0A9N9B1H8"/>
<reference evidence="2" key="1">
    <citation type="submission" date="2021-06" db="EMBL/GenBank/DDBJ databases">
        <authorList>
            <person name="Kallberg Y."/>
            <person name="Tangrot J."/>
            <person name="Rosling A."/>
        </authorList>
    </citation>
    <scope>NUCLEOTIDE SEQUENCE</scope>
    <source>
        <strain evidence="2">AZ414A</strain>
    </source>
</reference>
<keyword evidence="1" id="KW-1133">Transmembrane helix</keyword>
<proteinExistence type="predicted"/>